<proteinExistence type="predicted"/>
<dbReference type="Proteomes" id="UP001626536">
    <property type="component" value="Chromosome"/>
</dbReference>
<dbReference type="CDD" id="cd00158">
    <property type="entry name" value="RHOD"/>
    <property type="match status" value="1"/>
</dbReference>
<dbReference type="RefSeq" id="WP_407339075.1">
    <property type="nucleotide sequence ID" value="NZ_CP136862.1"/>
</dbReference>
<dbReference type="PROSITE" id="PS50206">
    <property type="entry name" value="RHODANESE_3"/>
    <property type="match status" value="1"/>
</dbReference>
<dbReference type="PANTHER" id="PTHR44086">
    <property type="entry name" value="THIOSULFATE SULFURTRANSFERASE RDL2, MITOCHONDRIAL-RELATED"/>
    <property type="match status" value="1"/>
</dbReference>
<accession>A0ABZ0HS68</accession>
<organism evidence="2 3">
    <name type="scientific">Methylocapsa polymorpha</name>
    <dbReference type="NCBI Taxonomy" id="3080828"/>
    <lineage>
        <taxon>Bacteria</taxon>
        <taxon>Pseudomonadati</taxon>
        <taxon>Pseudomonadota</taxon>
        <taxon>Alphaproteobacteria</taxon>
        <taxon>Hyphomicrobiales</taxon>
        <taxon>Beijerinckiaceae</taxon>
        <taxon>Methylocapsa</taxon>
    </lineage>
</organism>
<evidence type="ECO:0000313" key="2">
    <source>
        <dbReference type="EMBL" id="WOJ89630.1"/>
    </source>
</evidence>
<dbReference type="Pfam" id="PF00581">
    <property type="entry name" value="Rhodanese"/>
    <property type="match status" value="1"/>
</dbReference>
<name>A0ABZ0HS68_9HYPH</name>
<keyword evidence="3" id="KW-1185">Reference proteome</keyword>
<sequence>MAAKVENVSIDELKQGLADGSILLVDVREPNEFAAGRIPGATLNPLQKFDPKALPPQEPGKRVVLSCRAGGRSLKALELAQAAGRDDVRAHYPGGFDGWAKAGEKVER</sequence>
<dbReference type="InterPro" id="IPR001763">
    <property type="entry name" value="Rhodanese-like_dom"/>
</dbReference>
<evidence type="ECO:0000313" key="3">
    <source>
        <dbReference type="Proteomes" id="UP001626536"/>
    </source>
</evidence>
<dbReference type="Gene3D" id="3.40.250.10">
    <property type="entry name" value="Rhodanese-like domain"/>
    <property type="match status" value="1"/>
</dbReference>
<dbReference type="InterPro" id="IPR036873">
    <property type="entry name" value="Rhodanese-like_dom_sf"/>
</dbReference>
<dbReference type="EMBL" id="CP136862">
    <property type="protein sequence ID" value="WOJ89630.1"/>
    <property type="molecule type" value="Genomic_DNA"/>
</dbReference>
<gene>
    <name evidence="2" type="ORF">RZS28_17885</name>
</gene>
<dbReference type="SMART" id="SM00450">
    <property type="entry name" value="RHOD"/>
    <property type="match status" value="1"/>
</dbReference>
<protein>
    <submittedName>
        <fullName evidence="2">Rhodanese-like domain-containing protein</fullName>
    </submittedName>
</protein>
<evidence type="ECO:0000259" key="1">
    <source>
        <dbReference type="PROSITE" id="PS50206"/>
    </source>
</evidence>
<dbReference type="PANTHER" id="PTHR44086:SF10">
    <property type="entry name" value="THIOSULFATE SULFURTRANSFERASE_RHODANESE-LIKE DOMAIN-CONTAINING PROTEIN 3"/>
    <property type="match status" value="1"/>
</dbReference>
<feature type="domain" description="Rhodanese" evidence="1">
    <location>
        <begin position="18"/>
        <end position="108"/>
    </location>
</feature>
<reference evidence="2 3" key="1">
    <citation type="submission" date="2023-10" db="EMBL/GenBank/DDBJ databases">
        <title>Novel methanotroph of the genus Methylocapsa from a subarctic wetland.</title>
        <authorList>
            <person name="Belova S.E."/>
            <person name="Oshkin I.Y."/>
            <person name="Miroshnikov K."/>
            <person name="Dedysh S.N."/>
        </authorList>
    </citation>
    <scope>NUCLEOTIDE SEQUENCE [LARGE SCALE GENOMIC DNA]</scope>
    <source>
        <strain evidence="2 3">RX1</strain>
    </source>
</reference>
<dbReference type="SUPFAM" id="SSF52821">
    <property type="entry name" value="Rhodanese/Cell cycle control phosphatase"/>
    <property type="match status" value="1"/>
</dbReference>